<evidence type="ECO:0000259" key="2">
    <source>
        <dbReference type="Pfam" id="PF07993"/>
    </source>
</evidence>
<dbReference type="InParanoid" id="A0A067QE90"/>
<dbReference type="GO" id="GO:0102965">
    <property type="term" value="F:alcohol-forming long-chain fatty acyl-CoA reductase activity"/>
    <property type="evidence" value="ECO:0007669"/>
    <property type="project" value="UniProtKB-EC"/>
</dbReference>
<keyword evidence="4" id="KW-1185">Reference proteome</keyword>
<dbReference type="EMBL" id="KK897456">
    <property type="protein sequence ID" value="KDQ65284.1"/>
    <property type="molecule type" value="Genomic_DNA"/>
</dbReference>
<dbReference type="Proteomes" id="UP000027135">
    <property type="component" value="Unassembled WGS sequence"/>
</dbReference>
<dbReference type="OrthoDB" id="429813at2759"/>
<reference evidence="3 4" key="1">
    <citation type="journal article" date="2014" name="Nat. Commun.">
        <title>Molecular traces of alternative social organization in a termite genome.</title>
        <authorList>
            <person name="Terrapon N."/>
            <person name="Li C."/>
            <person name="Robertson H.M."/>
            <person name="Ji L."/>
            <person name="Meng X."/>
            <person name="Booth W."/>
            <person name="Chen Z."/>
            <person name="Childers C.P."/>
            <person name="Glastad K.M."/>
            <person name="Gokhale K."/>
            <person name="Gowin J."/>
            <person name="Gronenberg W."/>
            <person name="Hermansen R.A."/>
            <person name="Hu H."/>
            <person name="Hunt B.G."/>
            <person name="Huylmans A.K."/>
            <person name="Khalil S.M."/>
            <person name="Mitchell R.D."/>
            <person name="Munoz-Torres M.C."/>
            <person name="Mustard J.A."/>
            <person name="Pan H."/>
            <person name="Reese J.T."/>
            <person name="Scharf M.E."/>
            <person name="Sun F."/>
            <person name="Vogel H."/>
            <person name="Xiao J."/>
            <person name="Yang W."/>
            <person name="Yang Z."/>
            <person name="Yang Z."/>
            <person name="Zhou J."/>
            <person name="Zhu J."/>
            <person name="Brent C.S."/>
            <person name="Elsik C.G."/>
            <person name="Goodisman M.A."/>
            <person name="Liberles D.A."/>
            <person name="Roe R.M."/>
            <person name="Vargo E.L."/>
            <person name="Vilcinskas A."/>
            <person name="Wang J."/>
            <person name="Bornberg-Bauer E."/>
            <person name="Korb J."/>
            <person name="Zhang G."/>
            <person name="Liebig J."/>
        </authorList>
    </citation>
    <scope>NUCLEOTIDE SEQUENCE [LARGE SCALE GENOMIC DNA]</scope>
    <source>
        <tissue evidence="3">Whole organism</tissue>
    </source>
</reference>
<dbReference type="Pfam" id="PF07993">
    <property type="entry name" value="NAD_binding_4"/>
    <property type="match status" value="1"/>
</dbReference>
<comment type="function">
    <text evidence="1">Catalyzes the reduction of fatty acyl-CoA to fatty alcohols.</text>
</comment>
<dbReference type="InterPro" id="IPR036291">
    <property type="entry name" value="NAD(P)-bd_dom_sf"/>
</dbReference>
<dbReference type="Gene3D" id="3.40.50.720">
    <property type="entry name" value="NAD(P)-binding Rossmann-like Domain"/>
    <property type="match status" value="1"/>
</dbReference>
<feature type="domain" description="Thioester reductase (TE)" evidence="2">
    <location>
        <begin position="55"/>
        <end position="110"/>
    </location>
</feature>
<gene>
    <name evidence="3" type="ORF">L798_00055</name>
</gene>
<dbReference type="EC" id="1.2.1.84" evidence="1"/>
<dbReference type="PANTHER" id="PTHR11011:SF116">
    <property type="entry name" value="FATTY ACYL-COA REDUCTASE CG5065-RELATED"/>
    <property type="match status" value="1"/>
</dbReference>
<dbReference type="STRING" id="136037.A0A067QE90"/>
<dbReference type="PANTHER" id="PTHR11011">
    <property type="entry name" value="MALE STERILITY PROTEIN 2-RELATED"/>
    <property type="match status" value="1"/>
</dbReference>
<dbReference type="InterPro" id="IPR013120">
    <property type="entry name" value="FAR_NAD-bd"/>
</dbReference>
<keyword evidence="1" id="KW-0443">Lipid metabolism</keyword>
<dbReference type="GO" id="GO:0035336">
    <property type="term" value="P:long-chain fatty-acyl-CoA metabolic process"/>
    <property type="evidence" value="ECO:0007669"/>
    <property type="project" value="TreeGrafter"/>
</dbReference>
<dbReference type="SUPFAM" id="SSF51735">
    <property type="entry name" value="NAD(P)-binding Rossmann-fold domains"/>
    <property type="match status" value="1"/>
</dbReference>
<dbReference type="GO" id="GO:0080019">
    <property type="term" value="F:alcohol-forming very long-chain fatty acyl-CoA reductase activity"/>
    <property type="evidence" value="ECO:0007669"/>
    <property type="project" value="InterPro"/>
</dbReference>
<evidence type="ECO:0000313" key="3">
    <source>
        <dbReference type="EMBL" id="KDQ65284.1"/>
    </source>
</evidence>
<keyword evidence="1" id="KW-0444">Lipid biosynthesis</keyword>
<accession>A0A067QE90</accession>
<dbReference type="InterPro" id="IPR026055">
    <property type="entry name" value="FAR"/>
</dbReference>
<keyword evidence="1" id="KW-0560">Oxidoreductase</keyword>
<dbReference type="GO" id="GO:0005777">
    <property type="term" value="C:peroxisome"/>
    <property type="evidence" value="ECO:0007669"/>
    <property type="project" value="TreeGrafter"/>
</dbReference>
<dbReference type="AlphaFoldDB" id="A0A067QE90"/>
<comment type="similarity">
    <text evidence="1">Belongs to the fatty acyl-CoA reductase family.</text>
</comment>
<dbReference type="OMA" id="NMATETM"/>
<organism evidence="3 4">
    <name type="scientific">Zootermopsis nevadensis</name>
    <name type="common">Dampwood termite</name>
    <dbReference type="NCBI Taxonomy" id="136037"/>
    <lineage>
        <taxon>Eukaryota</taxon>
        <taxon>Metazoa</taxon>
        <taxon>Ecdysozoa</taxon>
        <taxon>Arthropoda</taxon>
        <taxon>Hexapoda</taxon>
        <taxon>Insecta</taxon>
        <taxon>Pterygota</taxon>
        <taxon>Neoptera</taxon>
        <taxon>Polyneoptera</taxon>
        <taxon>Dictyoptera</taxon>
        <taxon>Blattodea</taxon>
        <taxon>Blattoidea</taxon>
        <taxon>Termitoidae</taxon>
        <taxon>Termopsidae</taxon>
        <taxon>Zootermopsis</taxon>
    </lineage>
</organism>
<dbReference type="eggNOG" id="KOG1221">
    <property type="taxonomic scope" value="Eukaryota"/>
</dbReference>
<evidence type="ECO:0000256" key="1">
    <source>
        <dbReference type="RuleBase" id="RU363097"/>
    </source>
</evidence>
<protein>
    <recommendedName>
        <fullName evidence="1">Fatty acyl-CoA reductase</fullName>
        <ecNumber evidence="1">1.2.1.84</ecNumber>
    </recommendedName>
</protein>
<sequence>MSNMATETMKNGAHLNGKTDTWCPLEPVPTPAESEDVNKLPNRVADMLAGRSILITGGTGFMGKVLIEKILRSCGDVDTIYLLIRTKKGKEPRLRVDEIFASPVSDCSEQELPYSLHIAKNKNIME</sequence>
<evidence type="ECO:0000313" key="4">
    <source>
        <dbReference type="Proteomes" id="UP000027135"/>
    </source>
</evidence>
<keyword evidence="1" id="KW-0521">NADP</keyword>
<proteinExistence type="inferred from homology"/>
<name>A0A067QE90_ZOONE</name>
<comment type="catalytic activity">
    <reaction evidence="1">
        <text>a long-chain fatty acyl-CoA + 2 NADPH + 2 H(+) = a long-chain primary fatty alcohol + 2 NADP(+) + CoA</text>
        <dbReference type="Rhea" id="RHEA:52716"/>
        <dbReference type="ChEBI" id="CHEBI:15378"/>
        <dbReference type="ChEBI" id="CHEBI:57287"/>
        <dbReference type="ChEBI" id="CHEBI:57783"/>
        <dbReference type="ChEBI" id="CHEBI:58349"/>
        <dbReference type="ChEBI" id="CHEBI:77396"/>
        <dbReference type="ChEBI" id="CHEBI:83139"/>
        <dbReference type="EC" id="1.2.1.84"/>
    </reaction>
</comment>